<dbReference type="EMBL" id="JBBPFD010000012">
    <property type="protein sequence ID" value="KAK7903949.1"/>
    <property type="molecule type" value="Genomic_DNA"/>
</dbReference>
<feature type="region of interest" description="Disordered" evidence="1">
    <location>
        <begin position="1"/>
        <end position="25"/>
    </location>
</feature>
<evidence type="ECO:0000313" key="3">
    <source>
        <dbReference type="Proteomes" id="UP001460270"/>
    </source>
</evidence>
<name>A0AAW0NXW8_9GOBI</name>
<reference evidence="3" key="1">
    <citation type="submission" date="2024-04" db="EMBL/GenBank/DDBJ databases">
        <title>Salinicola lusitanus LLJ914,a marine bacterium isolated from the Okinawa Trough.</title>
        <authorList>
            <person name="Li J."/>
        </authorList>
    </citation>
    <scope>NUCLEOTIDE SEQUENCE [LARGE SCALE GENOMIC DNA]</scope>
</reference>
<dbReference type="AlphaFoldDB" id="A0AAW0NXW8"/>
<sequence>MREKRERKARERKRPGPGNRGHAISNYACSIPPTVTRLTLRLTLTLKDMEIIAPRVPNLLHLDIEQNRSSGSLCRRIPALFPHLRTLRIRFLRREPEKDLLNLQRLQHLERLDLFVDRWCLNGKTWPTPFVLGLITQLRELTENRVKVCTQAPPETCCGLRLRLRGRAVETDMLRDCDCVYEDVP</sequence>
<evidence type="ECO:0000256" key="1">
    <source>
        <dbReference type="SAM" id="MobiDB-lite"/>
    </source>
</evidence>
<keyword evidence="3" id="KW-1185">Reference proteome</keyword>
<dbReference type="SUPFAM" id="SSF52047">
    <property type="entry name" value="RNI-like"/>
    <property type="match status" value="1"/>
</dbReference>
<dbReference type="InterPro" id="IPR032675">
    <property type="entry name" value="LRR_dom_sf"/>
</dbReference>
<gene>
    <name evidence="2" type="ORF">WMY93_016556</name>
</gene>
<protein>
    <submittedName>
        <fullName evidence="2">Uncharacterized protein</fullName>
    </submittedName>
</protein>
<organism evidence="2 3">
    <name type="scientific">Mugilogobius chulae</name>
    <name type="common">yellowstripe goby</name>
    <dbReference type="NCBI Taxonomy" id="88201"/>
    <lineage>
        <taxon>Eukaryota</taxon>
        <taxon>Metazoa</taxon>
        <taxon>Chordata</taxon>
        <taxon>Craniata</taxon>
        <taxon>Vertebrata</taxon>
        <taxon>Euteleostomi</taxon>
        <taxon>Actinopterygii</taxon>
        <taxon>Neopterygii</taxon>
        <taxon>Teleostei</taxon>
        <taxon>Neoteleostei</taxon>
        <taxon>Acanthomorphata</taxon>
        <taxon>Gobiaria</taxon>
        <taxon>Gobiiformes</taxon>
        <taxon>Gobioidei</taxon>
        <taxon>Gobiidae</taxon>
        <taxon>Gobionellinae</taxon>
        <taxon>Mugilogobius</taxon>
    </lineage>
</organism>
<dbReference type="Gene3D" id="3.80.10.10">
    <property type="entry name" value="Ribonuclease Inhibitor"/>
    <property type="match status" value="1"/>
</dbReference>
<evidence type="ECO:0000313" key="2">
    <source>
        <dbReference type="EMBL" id="KAK7903949.1"/>
    </source>
</evidence>
<accession>A0AAW0NXW8</accession>
<dbReference type="Proteomes" id="UP001460270">
    <property type="component" value="Unassembled WGS sequence"/>
</dbReference>
<proteinExistence type="predicted"/>
<comment type="caution">
    <text evidence="2">The sequence shown here is derived from an EMBL/GenBank/DDBJ whole genome shotgun (WGS) entry which is preliminary data.</text>
</comment>